<dbReference type="AlphaFoldDB" id="A0A926D0T5"/>
<feature type="compositionally biased region" description="Low complexity" evidence="1">
    <location>
        <begin position="31"/>
        <end position="48"/>
    </location>
</feature>
<evidence type="ECO:0000313" key="3">
    <source>
        <dbReference type="EMBL" id="MBC8529336.1"/>
    </source>
</evidence>
<dbReference type="Proteomes" id="UP000654279">
    <property type="component" value="Unassembled WGS sequence"/>
</dbReference>
<gene>
    <name evidence="3" type="ORF">H8699_07840</name>
</gene>
<feature type="signal peptide" evidence="2">
    <location>
        <begin position="1"/>
        <end position="20"/>
    </location>
</feature>
<feature type="region of interest" description="Disordered" evidence="1">
    <location>
        <begin position="28"/>
        <end position="49"/>
    </location>
</feature>
<evidence type="ECO:0000313" key="4">
    <source>
        <dbReference type="Proteomes" id="UP000654279"/>
    </source>
</evidence>
<comment type="caution">
    <text evidence="3">The sequence shown here is derived from an EMBL/GenBank/DDBJ whole genome shotgun (WGS) entry which is preliminary data.</text>
</comment>
<dbReference type="PROSITE" id="PS51257">
    <property type="entry name" value="PROKAR_LIPOPROTEIN"/>
    <property type="match status" value="1"/>
</dbReference>
<dbReference type="RefSeq" id="WP_249285193.1">
    <property type="nucleotide sequence ID" value="NZ_JACRSO010000003.1"/>
</dbReference>
<evidence type="ECO:0000256" key="2">
    <source>
        <dbReference type="SAM" id="SignalP"/>
    </source>
</evidence>
<dbReference type="InterPro" id="IPR050490">
    <property type="entry name" value="Bact_solute-bd_prot1"/>
</dbReference>
<accession>A0A926D0T5</accession>
<proteinExistence type="predicted"/>
<evidence type="ECO:0000256" key="1">
    <source>
        <dbReference type="SAM" id="MobiDB-lite"/>
    </source>
</evidence>
<reference evidence="3" key="1">
    <citation type="submission" date="2020-08" db="EMBL/GenBank/DDBJ databases">
        <title>Genome public.</title>
        <authorList>
            <person name="Liu C."/>
            <person name="Sun Q."/>
        </authorList>
    </citation>
    <scope>NUCLEOTIDE SEQUENCE</scope>
    <source>
        <strain evidence="3">NSJ-44</strain>
    </source>
</reference>
<keyword evidence="2" id="KW-0732">Signal</keyword>
<feature type="chain" id="PRO_5039511775" evidence="2">
    <location>
        <begin position="21"/>
        <end position="457"/>
    </location>
</feature>
<dbReference type="Gene3D" id="3.40.190.10">
    <property type="entry name" value="Periplasmic binding protein-like II"/>
    <property type="match status" value="2"/>
</dbReference>
<dbReference type="SUPFAM" id="SSF53850">
    <property type="entry name" value="Periplasmic binding protein-like II"/>
    <property type="match status" value="1"/>
</dbReference>
<name>A0A926D0T5_9FIRM</name>
<dbReference type="EMBL" id="JACRSO010000003">
    <property type="protein sequence ID" value="MBC8529336.1"/>
    <property type="molecule type" value="Genomic_DNA"/>
</dbReference>
<dbReference type="PANTHER" id="PTHR43649">
    <property type="entry name" value="ARABINOSE-BINDING PROTEIN-RELATED"/>
    <property type="match status" value="1"/>
</dbReference>
<protein>
    <submittedName>
        <fullName evidence="3">Sugar ABC transporter substrate-binding protein</fullName>
    </submittedName>
</protein>
<keyword evidence="4" id="KW-1185">Reference proteome</keyword>
<dbReference type="PANTHER" id="PTHR43649:SF12">
    <property type="entry name" value="DIACETYLCHITOBIOSE BINDING PROTEIN DASA"/>
    <property type="match status" value="1"/>
</dbReference>
<dbReference type="Pfam" id="PF01547">
    <property type="entry name" value="SBP_bac_1"/>
    <property type="match status" value="1"/>
</dbReference>
<organism evidence="3 4">
    <name type="scientific">Luoshenia tenuis</name>
    <dbReference type="NCBI Taxonomy" id="2763654"/>
    <lineage>
        <taxon>Bacteria</taxon>
        <taxon>Bacillati</taxon>
        <taxon>Bacillota</taxon>
        <taxon>Clostridia</taxon>
        <taxon>Christensenellales</taxon>
        <taxon>Christensenellaceae</taxon>
        <taxon>Luoshenia</taxon>
    </lineage>
</organism>
<dbReference type="InterPro" id="IPR006059">
    <property type="entry name" value="SBP"/>
</dbReference>
<dbReference type="CDD" id="cd13585">
    <property type="entry name" value="PBP2_TMBP_like"/>
    <property type="match status" value="1"/>
</dbReference>
<sequence length="457" mass="50462">MSKRISVVFCLLLVVAMAFSVVGCSQPADNSTSSASSGDASASTGDSSEPVNLEFWDMAWGPAENYPPTAEAIIEKYTTEVAPNVSINYTNLPWSNWFETYSTAVASNGAPDVAIGGGYMPFQFAVNNEAADLQWIVDEWKKEGTDGDFLEGMLDYYRFKDKQIGIPFNYDPRATFYRADLLEEKGLECPTTYDEFISVTKQMTDKDNGFYGFTFSVVGSAAGPFNNMATGNGGMLYTKDGNANINSERNLQVMKFFRALKDEGCLPEGTEAYADSDCTKLFAAGGAAFCYKGVGDYKNAVTKDGFTTDQVKIMPPLKSPSGVQKAQLCVNGYLVFEQSQNKQEAMKFLKWFSENSQDLWDSDKGAQDGFPARVSYMDTMDEFKKEYRQEAITKILNNGITLCYPMLSGVPSASVAEGQKYDMQILQSALTMDEAGMKKTLDDLNTEFQKIIDEQDK</sequence>